<dbReference type="RefSeq" id="WP_157347760.1">
    <property type="nucleotide sequence ID" value="NZ_WQNF01000029.1"/>
</dbReference>
<organism evidence="1 2">
    <name type="scientific">Bradyrhizobium pachyrhizi</name>
    <dbReference type="NCBI Taxonomy" id="280333"/>
    <lineage>
        <taxon>Bacteria</taxon>
        <taxon>Pseudomonadati</taxon>
        <taxon>Pseudomonadota</taxon>
        <taxon>Alphaproteobacteria</taxon>
        <taxon>Hyphomicrobiales</taxon>
        <taxon>Nitrobacteraceae</taxon>
        <taxon>Bradyrhizobium</taxon>
    </lineage>
</organism>
<keyword evidence="2" id="KW-1185">Reference proteome</keyword>
<evidence type="ECO:0000313" key="1">
    <source>
        <dbReference type="EMBL" id="MVT69442.1"/>
    </source>
</evidence>
<dbReference type="AlphaFoldDB" id="A0A844T1P6"/>
<sequence length="59" mass="6972">MTDSLFARAQLAIEESQKLRSERQRFNDVLDEEVCRLRRAMYDSASARSEIKAHRDNQE</sequence>
<reference evidence="1 2" key="1">
    <citation type="submission" date="2019-12" db="EMBL/GenBank/DDBJ databases">
        <title>Draft genome sequences Bradyrhizobium cajani AMBPC1010, Bradyrhizobium pachyrhizi AMBPC1040 and Bradyrhizobium yuanmingense ALSPC3051, three plant growth promoting strains isolated from nodules of Cajanus cajan L. in Dominican Republic.</title>
        <authorList>
            <person name="Flores-Felix J.D."/>
            <person name="Araujo J."/>
            <person name="Diaz-Alcantara C."/>
            <person name="Gonzalez-Andres F."/>
            <person name="Velazquez E."/>
        </authorList>
    </citation>
    <scope>NUCLEOTIDE SEQUENCE [LARGE SCALE GENOMIC DNA]</scope>
    <source>
        <strain evidence="1 2">1040</strain>
    </source>
</reference>
<dbReference type="EMBL" id="WQNF01000029">
    <property type="protein sequence ID" value="MVT69442.1"/>
    <property type="molecule type" value="Genomic_DNA"/>
</dbReference>
<name>A0A844T1P6_9BRAD</name>
<comment type="caution">
    <text evidence="1">The sequence shown here is derived from an EMBL/GenBank/DDBJ whole genome shotgun (WGS) entry which is preliminary data.</text>
</comment>
<proteinExistence type="predicted"/>
<accession>A0A844T1P6</accession>
<gene>
    <name evidence="1" type="ORF">GPL21_30555</name>
</gene>
<dbReference type="Proteomes" id="UP000436468">
    <property type="component" value="Unassembled WGS sequence"/>
</dbReference>
<protein>
    <submittedName>
        <fullName evidence="1">Uncharacterized protein</fullName>
    </submittedName>
</protein>
<evidence type="ECO:0000313" key="2">
    <source>
        <dbReference type="Proteomes" id="UP000436468"/>
    </source>
</evidence>